<comment type="cofactor">
    <cofactor evidence="2">
        <name>Zn(2+)</name>
        <dbReference type="ChEBI" id="CHEBI:29105"/>
    </cofactor>
</comment>
<dbReference type="EMBL" id="BARW01034305">
    <property type="protein sequence ID" value="GAJ04939.1"/>
    <property type="molecule type" value="Genomic_DNA"/>
</dbReference>
<dbReference type="PANTHER" id="PTHR30390">
    <property type="entry name" value="SEDOHEPTULOSE 7-PHOSPHATE ISOMERASE / DNAA INITIATOR-ASSOCIATING FACTOR FOR REPLICATION INITIATION"/>
    <property type="match status" value="1"/>
</dbReference>
<reference evidence="12" key="1">
    <citation type="journal article" date="2014" name="Front. Microbiol.">
        <title>High frequency of phylogenetically diverse reductive dehalogenase-homologous genes in deep subseafloor sedimentary metagenomes.</title>
        <authorList>
            <person name="Kawai M."/>
            <person name="Futagami T."/>
            <person name="Toyoda A."/>
            <person name="Takaki Y."/>
            <person name="Nishi S."/>
            <person name="Hori S."/>
            <person name="Arai W."/>
            <person name="Tsubouchi T."/>
            <person name="Morono Y."/>
            <person name="Uchiyama I."/>
            <person name="Ito T."/>
            <person name="Fujiyama A."/>
            <person name="Inagaki F."/>
            <person name="Takami H."/>
        </authorList>
    </citation>
    <scope>NUCLEOTIDE SEQUENCE</scope>
    <source>
        <strain evidence="12">Expedition CK06-06</strain>
    </source>
</reference>
<keyword evidence="7" id="KW-0479">Metal-binding</keyword>
<evidence type="ECO:0000256" key="8">
    <source>
        <dbReference type="ARBA" id="ARBA00022833"/>
    </source>
</evidence>
<evidence type="ECO:0000259" key="11">
    <source>
        <dbReference type="PROSITE" id="PS51464"/>
    </source>
</evidence>
<keyword evidence="6" id="KW-0963">Cytoplasm</keyword>
<evidence type="ECO:0000256" key="5">
    <source>
        <dbReference type="ARBA" id="ARBA00012580"/>
    </source>
</evidence>
<keyword evidence="9" id="KW-0413">Isomerase</keyword>
<dbReference type="GO" id="GO:0008968">
    <property type="term" value="F:D-sedoheptulose 7-phosphate isomerase activity"/>
    <property type="evidence" value="ECO:0007669"/>
    <property type="project" value="InterPro"/>
</dbReference>
<proteinExistence type="inferred from homology"/>
<protein>
    <recommendedName>
        <fullName evidence="5">D-sedoheptulose-7-phosphate isomerase</fullName>
        <ecNumber evidence="5">5.3.1.28</ecNumber>
    </recommendedName>
</protein>
<dbReference type="InterPro" id="IPR046348">
    <property type="entry name" value="SIS_dom_sf"/>
</dbReference>
<dbReference type="AlphaFoldDB" id="X1TI33"/>
<dbReference type="InterPro" id="IPR035461">
    <property type="entry name" value="GmhA/DiaA"/>
</dbReference>
<feature type="non-terminal residue" evidence="12">
    <location>
        <position position="1"/>
    </location>
</feature>
<dbReference type="GO" id="GO:0005737">
    <property type="term" value="C:cytoplasm"/>
    <property type="evidence" value="ECO:0007669"/>
    <property type="project" value="UniProtKB-SubCell"/>
</dbReference>
<dbReference type="GO" id="GO:0046872">
    <property type="term" value="F:metal ion binding"/>
    <property type="evidence" value="ECO:0007669"/>
    <property type="project" value="UniProtKB-KW"/>
</dbReference>
<comment type="subcellular location">
    <subcellularLocation>
        <location evidence="3">Cytoplasm</location>
    </subcellularLocation>
</comment>
<evidence type="ECO:0000256" key="6">
    <source>
        <dbReference type="ARBA" id="ARBA00022490"/>
    </source>
</evidence>
<comment type="caution">
    <text evidence="12">The sequence shown here is derived from an EMBL/GenBank/DDBJ whole genome shotgun (WGS) entry which is preliminary data.</text>
</comment>
<gene>
    <name evidence="12" type="ORF">S12H4_53799</name>
</gene>
<evidence type="ECO:0000313" key="12">
    <source>
        <dbReference type="EMBL" id="GAJ04939.1"/>
    </source>
</evidence>
<dbReference type="PROSITE" id="PS51464">
    <property type="entry name" value="SIS"/>
    <property type="match status" value="1"/>
</dbReference>
<keyword evidence="10" id="KW-0119">Carbohydrate metabolism</keyword>
<dbReference type="Pfam" id="PF13580">
    <property type="entry name" value="SIS_2"/>
    <property type="match status" value="1"/>
</dbReference>
<evidence type="ECO:0000256" key="10">
    <source>
        <dbReference type="ARBA" id="ARBA00023277"/>
    </source>
</evidence>
<dbReference type="InterPro" id="IPR001347">
    <property type="entry name" value="SIS_dom"/>
</dbReference>
<dbReference type="HAMAP" id="MF_00067">
    <property type="entry name" value="GmhA"/>
    <property type="match status" value="1"/>
</dbReference>
<dbReference type="PANTHER" id="PTHR30390:SF6">
    <property type="entry name" value="DNAA INITIATOR-ASSOCIATING PROTEIN DIAA"/>
    <property type="match status" value="1"/>
</dbReference>
<comment type="catalytic activity">
    <reaction evidence="1">
        <text>2 D-sedoheptulose 7-phosphate = D-glycero-alpha-D-manno-heptose 7-phosphate + D-glycero-beta-D-manno-heptose 7-phosphate</text>
        <dbReference type="Rhea" id="RHEA:27489"/>
        <dbReference type="ChEBI" id="CHEBI:57483"/>
        <dbReference type="ChEBI" id="CHEBI:60203"/>
        <dbReference type="ChEBI" id="CHEBI:60204"/>
        <dbReference type="EC" id="5.3.1.28"/>
    </reaction>
</comment>
<evidence type="ECO:0000256" key="1">
    <source>
        <dbReference type="ARBA" id="ARBA00000348"/>
    </source>
</evidence>
<name>X1TI33_9ZZZZ</name>
<sequence>VKKVMAKSMVSEIERMANFIITAYKADGKVVLFGNGGSAADAQHIACELVGRFMLKRQAFPAIALTTDTSVLTAVANDCGYETVFSRQVEALVNEKDVVIGISTSGDSPNVLEAIKLAKTKGAKTIGLTGGSGGKLATAADLVLAVPSDSTPRIQEAHITIGHIVCELVEKELSGTG</sequence>
<dbReference type="GO" id="GO:1901135">
    <property type="term" value="P:carbohydrate derivative metabolic process"/>
    <property type="evidence" value="ECO:0007669"/>
    <property type="project" value="InterPro"/>
</dbReference>
<evidence type="ECO:0000256" key="9">
    <source>
        <dbReference type="ARBA" id="ARBA00023235"/>
    </source>
</evidence>
<accession>X1TI33</accession>
<evidence type="ECO:0000256" key="2">
    <source>
        <dbReference type="ARBA" id="ARBA00001947"/>
    </source>
</evidence>
<dbReference type="SUPFAM" id="SSF53697">
    <property type="entry name" value="SIS domain"/>
    <property type="match status" value="1"/>
</dbReference>
<evidence type="ECO:0000256" key="7">
    <source>
        <dbReference type="ARBA" id="ARBA00022723"/>
    </source>
</evidence>
<dbReference type="Gene3D" id="3.40.50.10490">
    <property type="entry name" value="Glucose-6-phosphate isomerase like protein, domain 1"/>
    <property type="match status" value="1"/>
</dbReference>
<feature type="domain" description="SIS" evidence="11">
    <location>
        <begin position="20"/>
        <end position="177"/>
    </location>
</feature>
<dbReference type="InterPro" id="IPR004515">
    <property type="entry name" value="Phosphoheptose_Isoase"/>
</dbReference>
<evidence type="ECO:0000256" key="4">
    <source>
        <dbReference type="ARBA" id="ARBA00009894"/>
    </source>
</evidence>
<evidence type="ECO:0000256" key="3">
    <source>
        <dbReference type="ARBA" id="ARBA00004496"/>
    </source>
</evidence>
<keyword evidence="8" id="KW-0862">Zinc</keyword>
<dbReference type="GO" id="GO:0097367">
    <property type="term" value="F:carbohydrate derivative binding"/>
    <property type="evidence" value="ECO:0007669"/>
    <property type="project" value="InterPro"/>
</dbReference>
<comment type="similarity">
    <text evidence="4">Belongs to the SIS family. GmhA subfamily.</text>
</comment>
<dbReference type="EC" id="5.3.1.28" evidence="5"/>
<dbReference type="CDD" id="cd05006">
    <property type="entry name" value="SIS_GmhA"/>
    <property type="match status" value="1"/>
</dbReference>
<organism evidence="12">
    <name type="scientific">marine sediment metagenome</name>
    <dbReference type="NCBI Taxonomy" id="412755"/>
    <lineage>
        <taxon>unclassified sequences</taxon>
        <taxon>metagenomes</taxon>
        <taxon>ecological metagenomes</taxon>
    </lineage>
</organism>
<dbReference type="InterPro" id="IPR050099">
    <property type="entry name" value="SIS_GmhA/DiaA_subfam"/>
</dbReference>